<accession>A0A6S7GJ17</accession>
<dbReference type="GO" id="GO:1990116">
    <property type="term" value="P:ribosome-associated ubiquitin-dependent protein catabolic process"/>
    <property type="evidence" value="ECO:0007669"/>
    <property type="project" value="UniProtKB-UniRule"/>
</dbReference>
<dbReference type="FunFam" id="3.30.40.10:FF:000038">
    <property type="entry name" value="E3 ubiquitin-protein ligase listerin"/>
    <property type="match status" value="1"/>
</dbReference>
<comment type="catalytic activity">
    <reaction evidence="1 15">
        <text>S-ubiquitinyl-[E2 ubiquitin-conjugating enzyme]-L-cysteine + [acceptor protein]-L-lysine = [E2 ubiquitin-conjugating enzyme]-L-cysteine + N(6)-ubiquitinyl-[acceptor protein]-L-lysine.</text>
        <dbReference type="EC" id="2.3.2.27"/>
    </reaction>
</comment>
<keyword evidence="17" id="KW-0436">Ligase</keyword>
<feature type="region of interest" description="Disordered" evidence="16">
    <location>
        <begin position="404"/>
        <end position="429"/>
    </location>
</feature>
<dbReference type="SUPFAM" id="SSF48371">
    <property type="entry name" value="ARM repeat"/>
    <property type="match status" value="1"/>
</dbReference>
<keyword evidence="8 15" id="KW-0808">Transferase</keyword>
<dbReference type="GO" id="GO:0016874">
    <property type="term" value="F:ligase activity"/>
    <property type="evidence" value="ECO:0007669"/>
    <property type="project" value="UniProtKB-KW"/>
</dbReference>
<comment type="subcellular location">
    <subcellularLocation>
        <location evidence="2">Cytoplasm</location>
        <location evidence="2">Cytosol</location>
    </subcellularLocation>
</comment>
<feature type="region of interest" description="Disordered" evidence="16">
    <location>
        <begin position="1276"/>
        <end position="1298"/>
    </location>
</feature>
<organism evidence="17 18">
    <name type="scientific">Paramuricea clavata</name>
    <name type="common">Red gorgonian</name>
    <name type="synonym">Violescent sea-whip</name>
    <dbReference type="NCBI Taxonomy" id="317549"/>
    <lineage>
        <taxon>Eukaryota</taxon>
        <taxon>Metazoa</taxon>
        <taxon>Cnidaria</taxon>
        <taxon>Anthozoa</taxon>
        <taxon>Octocorallia</taxon>
        <taxon>Malacalcyonacea</taxon>
        <taxon>Plexauridae</taxon>
        <taxon>Paramuricea</taxon>
    </lineage>
</organism>
<dbReference type="Pfam" id="PF22958">
    <property type="entry name" value="Ltn1_1st"/>
    <property type="match status" value="1"/>
</dbReference>
<keyword evidence="11 15" id="KW-0863">Zinc-finger</keyword>
<evidence type="ECO:0000313" key="18">
    <source>
        <dbReference type="Proteomes" id="UP001152795"/>
    </source>
</evidence>
<dbReference type="Pfam" id="PF13639">
    <property type="entry name" value="zf-RING_2"/>
    <property type="match status" value="1"/>
</dbReference>
<dbReference type="SUPFAM" id="SSF57850">
    <property type="entry name" value="RING/U-box"/>
    <property type="match status" value="1"/>
</dbReference>
<dbReference type="InterPro" id="IPR054478">
    <property type="entry name" value="LTN1_UBC"/>
</dbReference>
<comment type="caution">
    <text evidence="17">The sequence shown here is derived from an EMBL/GenBank/DDBJ whole genome shotgun (WGS) entry which is preliminary data.</text>
</comment>
<dbReference type="OrthoDB" id="6108at2759"/>
<feature type="compositionally biased region" description="Basic and acidic residues" evidence="16">
    <location>
        <begin position="404"/>
        <end position="414"/>
    </location>
</feature>
<evidence type="ECO:0000256" key="2">
    <source>
        <dbReference type="ARBA" id="ARBA00004514"/>
    </source>
</evidence>
<dbReference type="InterPro" id="IPR013083">
    <property type="entry name" value="Znf_RING/FYVE/PHD"/>
</dbReference>
<dbReference type="InterPro" id="IPR039804">
    <property type="entry name" value="RING-CH-C4HC3_LTN1"/>
</dbReference>
<dbReference type="Gene3D" id="3.30.40.10">
    <property type="entry name" value="Zinc/RING finger domain, C3HC4 (zinc finger)"/>
    <property type="match status" value="1"/>
</dbReference>
<evidence type="ECO:0000256" key="1">
    <source>
        <dbReference type="ARBA" id="ARBA00000900"/>
    </source>
</evidence>
<dbReference type="GO" id="GO:0072344">
    <property type="term" value="P:rescue of stalled ribosome"/>
    <property type="evidence" value="ECO:0007669"/>
    <property type="project" value="UniProtKB-UniRule"/>
</dbReference>
<keyword evidence="13 15" id="KW-0862">Zinc</keyword>
<dbReference type="Proteomes" id="UP001152795">
    <property type="component" value="Unassembled WGS sequence"/>
</dbReference>
<evidence type="ECO:0000256" key="6">
    <source>
        <dbReference type="ARBA" id="ARBA00017157"/>
    </source>
</evidence>
<evidence type="ECO:0000256" key="12">
    <source>
        <dbReference type="ARBA" id="ARBA00022786"/>
    </source>
</evidence>
<evidence type="ECO:0000256" key="14">
    <source>
        <dbReference type="ARBA" id="ARBA00032366"/>
    </source>
</evidence>
<sequence length="1616" mass="184466">MNQMTSRVGRNFAPHLKSVTGVWMCSQCDAYLPVATAAQKAFTAAFSENKQAEVLGFCKKEINEYLVDNLMNQTAETLSDPDVVDDKDRSAKYVRVIAASLQALGKFLKMVDEDISNEIVHYHTSLIAEKKFWKLGRHKSPQIRASFFFLISTYCQRQPSIIESCSSSVCPIVLGSLDEADAIVSGPLWEAVLQLVTRMKDCWKYVNMEKAVLPKFWLFLSNAAYGNAHVVMISVLPFISTLPEEVVFPSSGFAQKLLEKTVDGLKLVKTQQSPSECKAVLSSFMDCVKYFISFGSRHWQIEVDKNNMEQLRTDVINMLTNVIEMSLAAKPQMRLSSSLLYERLADFLRDTAEDAEIQDNFWEVFDQLIQDKMLCSEKDMAPTFQSIVNLLSCLKSKQSLQESEPSKVRFHEPSDSEDQSTTTKIKTKRHTKGSDVDINLLYGGRLLATVSKTVCSCLERVWSDNSETDLVLVTELVHDFFSTSLLNDILITVKSLCASDFTSGTSSDAQHPAVCTRCIDELVLHLLDKGQQSEKWLSCTVQLLFLLLVEIDDSEQKCVLERVFQINSSPDLLYLIVNEIFKADYYLNWSYLHGIQIGTKFAEVLKKSLSSFDEETVDTSSERFLWKTLDLCFLHSHLLEFFFNENAASEIFKVFHLVLSQENVASSNIISVVQLIEKYIQNKEVTSRQYEALLNNVFMDVLQLRLRGQEQTHVTQCWNSLIDTAMSDTSWTDMVISQTGQQIRDFLCTGDPITFEKFSVFTDAALEVIDSVSKNDYENFRKFLRKLSPSDLDWGHLRDDTLSKSTWAVIPFLDGSLSFTQFPNNTCVNDPEHLTSHQMLCLFLSRVFKQRYSTTNFPQDDDADRYEWVMFTELLWLREYLKQTVVTRGGRLSRTILAAMDTNLQPLFNALTEISRASLSSRLLAISKSEGGLWSFTLKSVMTASINDESMSHFLVDLMMSEERDYNEQKLQTLQCLLGVETSIYNLKVIVENYSKMLGEIDASNVTGQMFCYSVLSSALERWIHLSQDSDIAALECRLTLLEVLKDIKTRQETMTDQLLFSCCLDDVEVSLISLNLAIMRIMKMAVMNFSESMESELWDMILCSMLDWLQSCQESAMVNNHVSAMTNHVCQMIEVVAKNLCKTTNSAQAEVNVDADRTVLKKLSDEWREFFSVSASGNLLRLWSGIADADNSSGHQLSVCHHRLSETLSAACCYLTTDNLKEYITSSTGEKTAECLTWEEDFVRKFLPYLKSNYSAFQLAAYRLLLRVIPSVKTPKEEEGQSGGEDDHDEPCKSPPSDLIELLTKNQTKLSFILSEAEVPFGESLDMEDDHEASHITRIYLLAWKLLLVHFTNSNEELRAGYANYLRREKYLNELLGIVFRILPKKPREKRCLVEESSLEEKYLLAEEFVHNLAFETYYDLLRTLPALVRQWWNNLEKKYAMVVEKYTTSYISPLLCEKEIQTIQKATATYDNMEIVTRSSTREVIAYYKIEDISIELIVSLSSSYPLGLINVTCGKRVGVKLNQWRLWMMQLTTFLMHQNGTILDGLLLWKRNVDKKFEGVDDCMICFSVIHGSNYSLPTLSCKTCKKKFHSACLYRWFSTSNNSTCPLCRNLF</sequence>
<keyword evidence="9 15" id="KW-0479">Metal-binding</keyword>
<dbReference type="SMART" id="SM00744">
    <property type="entry name" value="RINGv"/>
    <property type="match status" value="1"/>
</dbReference>
<evidence type="ECO:0000256" key="3">
    <source>
        <dbReference type="ARBA" id="ARBA00004906"/>
    </source>
</evidence>
<keyword evidence="18" id="KW-1185">Reference proteome</keyword>
<gene>
    <name evidence="17" type="ORF">PACLA_8A004200</name>
</gene>
<dbReference type="InterPro" id="IPR054476">
    <property type="entry name" value="Ltn1_N"/>
</dbReference>
<comment type="similarity">
    <text evidence="4 15">Belongs to the LTN1 family.</text>
</comment>
<evidence type="ECO:0000256" key="10">
    <source>
        <dbReference type="ARBA" id="ARBA00022737"/>
    </source>
</evidence>
<evidence type="ECO:0000256" key="4">
    <source>
        <dbReference type="ARBA" id="ARBA00007997"/>
    </source>
</evidence>
<dbReference type="EMBL" id="CACRXK020000821">
    <property type="protein sequence ID" value="CAB3985050.1"/>
    <property type="molecule type" value="Genomic_DNA"/>
</dbReference>
<evidence type="ECO:0000256" key="13">
    <source>
        <dbReference type="ARBA" id="ARBA00022833"/>
    </source>
</evidence>
<evidence type="ECO:0000256" key="5">
    <source>
        <dbReference type="ARBA" id="ARBA00012483"/>
    </source>
</evidence>
<dbReference type="Pfam" id="PF23009">
    <property type="entry name" value="UBC_like"/>
    <property type="match status" value="1"/>
</dbReference>
<comment type="subunit">
    <text evidence="15">Component of the ribosome quality control complex (RQC).</text>
</comment>
<evidence type="ECO:0000256" key="16">
    <source>
        <dbReference type="SAM" id="MobiDB-lite"/>
    </source>
</evidence>
<keyword evidence="10" id="KW-0677">Repeat</keyword>
<evidence type="ECO:0000313" key="17">
    <source>
        <dbReference type="EMBL" id="CAB3985050.1"/>
    </source>
</evidence>
<dbReference type="GO" id="GO:1990112">
    <property type="term" value="C:RQC complex"/>
    <property type="evidence" value="ECO:0007669"/>
    <property type="project" value="UniProtKB-UniRule"/>
</dbReference>
<evidence type="ECO:0000256" key="15">
    <source>
        <dbReference type="RuleBase" id="RU367090"/>
    </source>
</evidence>
<name>A0A6S7GJ17_PARCT</name>
<dbReference type="Pfam" id="PF22999">
    <property type="entry name" value="LTN1_E3_ligase_6th"/>
    <property type="match status" value="1"/>
</dbReference>
<dbReference type="InterPro" id="IPR011016">
    <property type="entry name" value="Znf_RING-CH"/>
</dbReference>
<keyword evidence="7" id="KW-0963">Cytoplasm</keyword>
<dbReference type="InterPro" id="IPR039795">
    <property type="entry name" value="LTN1/Rkr1"/>
</dbReference>
<dbReference type="PANTHER" id="PTHR12389">
    <property type="entry name" value="ZINC FINGER PROTEIN 294"/>
    <property type="match status" value="1"/>
</dbReference>
<evidence type="ECO:0000256" key="11">
    <source>
        <dbReference type="ARBA" id="ARBA00022771"/>
    </source>
</evidence>
<dbReference type="InterPro" id="IPR001841">
    <property type="entry name" value="Znf_RING"/>
</dbReference>
<dbReference type="CDD" id="cd16491">
    <property type="entry name" value="RING-CH-C4HC3_LTN1"/>
    <property type="match status" value="1"/>
</dbReference>
<dbReference type="PANTHER" id="PTHR12389:SF0">
    <property type="entry name" value="E3 UBIQUITIN-PROTEIN LIGASE LISTERIN"/>
    <property type="match status" value="1"/>
</dbReference>
<dbReference type="GO" id="GO:0016567">
    <property type="term" value="P:protein ubiquitination"/>
    <property type="evidence" value="ECO:0007669"/>
    <property type="project" value="UniProtKB-UniPathway"/>
</dbReference>
<comment type="function">
    <text evidence="15">E3 ubiquitin-protein ligase. Component of the ribosome quality control complex (RQC), a ribosome-associated complex that mediates ubiquitination and extraction of incompletely synthesized nascent chains for proteasomal degradation.</text>
</comment>
<evidence type="ECO:0000256" key="7">
    <source>
        <dbReference type="ARBA" id="ARBA00022490"/>
    </source>
</evidence>
<dbReference type="InterPro" id="IPR016024">
    <property type="entry name" value="ARM-type_fold"/>
</dbReference>
<dbReference type="GO" id="GO:0061630">
    <property type="term" value="F:ubiquitin protein ligase activity"/>
    <property type="evidence" value="ECO:0007669"/>
    <property type="project" value="UniProtKB-UniRule"/>
</dbReference>
<dbReference type="EC" id="2.3.2.27" evidence="5 15"/>
<dbReference type="GO" id="GO:0043023">
    <property type="term" value="F:ribosomal large subunit binding"/>
    <property type="evidence" value="ECO:0007669"/>
    <property type="project" value="TreeGrafter"/>
</dbReference>
<reference evidence="17" key="1">
    <citation type="submission" date="2020-04" db="EMBL/GenBank/DDBJ databases">
        <authorList>
            <person name="Alioto T."/>
            <person name="Alioto T."/>
            <person name="Gomez Garrido J."/>
        </authorList>
    </citation>
    <scope>NUCLEOTIDE SEQUENCE</scope>
    <source>
        <strain evidence="17">A484AB</strain>
    </source>
</reference>
<evidence type="ECO:0000256" key="9">
    <source>
        <dbReference type="ARBA" id="ARBA00022723"/>
    </source>
</evidence>
<dbReference type="UniPathway" id="UPA00143"/>
<keyword evidence="12 15" id="KW-0833">Ubl conjugation pathway</keyword>
<dbReference type="PROSITE" id="PS50089">
    <property type="entry name" value="ZF_RING_2"/>
    <property type="match status" value="1"/>
</dbReference>
<proteinExistence type="inferred from homology"/>
<evidence type="ECO:0000256" key="8">
    <source>
        <dbReference type="ARBA" id="ARBA00022679"/>
    </source>
</evidence>
<dbReference type="GO" id="GO:0008270">
    <property type="term" value="F:zinc ion binding"/>
    <property type="evidence" value="ECO:0007669"/>
    <property type="project" value="UniProtKB-KW"/>
</dbReference>
<dbReference type="GO" id="GO:0005829">
    <property type="term" value="C:cytosol"/>
    <property type="evidence" value="ECO:0007669"/>
    <property type="project" value="UniProtKB-SubCell"/>
</dbReference>
<protein>
    <recommendedName>
        <fullName evidence="6 15">E3 ubiquitin-protein ligase listerin</fullName>
        <ecNumber evidence="5 15">2.3.2.27</ecNumber>
    </recommendedName>
    <alternativeName>
        <fullName evidence="14 15">RING-type E3 ubiquitin transferase listerin</fullName>
    </alternativeName>
</protein>
<dbReference type="InterPro" id="IPR054477">
    <property type="entry name" value="LTN1_E3_ligase_6th"/>
</dbReference>
<comment type="pathway">
    <text evidence="3 15">Protein modification; protein ubiquitination.</text>
</comment>